<evidence type="ECO:0000313" key="5">
    <source>
        <dbReference type="RefSeq" id="XP_022819179.1"/>
    </source>
</evidence>
<feature type="domain" description="NADP-dependent oxidoreductase" evidence="3">
    <location>
        <begin position="1803"/>
        <end position="2068"/>
    </location>
</feature>
<feature type="compositionally biased region" description="Basic and acidic residues" evidence="2">
    <location>
        <begin position="243"/>
        <end position="256"/>
    </location>
</feature>
<gene>
    <name evidence="5" type="primary">LOC111351480</name>
</gene>
<protein>
    <submittedName>
        <fullName evidence="5">Uncharacterized protein LOC111351480 isoform X1</fullName>
    </submittedName>
</protein>
<feature type="region of interest" description="Disordered" evidence="2">
    <location>
        <begin position="1250"/>
        <end position="1275"/>
    </location>
</feature>
<dbReference type="KEGG" id="sliu:111351480"/>
<dbReference type="InterPro" id="IPR020471">
    <property type="entry name" value="AKR"/>
</dbReference>
<feature type="compositionally biased region" description="Basic and acidic residues" evidence="2">
    <location>
        <begin position="47"/>
        <end position="60"/>
    </location>
</feature>
<feature type="compositionally biased region" description="Basic and acidic residues" evidence="2">
    <location>
        <begin position="264"/>
        <end position="273"/>
    </location>
</feature>
<dbReference type="Gene3D" id="3.20.20.100">
    <property type="entry name" value="NADP-dependent oxidoreductase domain"/>
    <property type="match status" value="1"/>
</dbReference>
<feature type="region of interest" description="Disordered" evidence="2">
    <location>
        <begin position="199"/>
        <end position="273"/>
    </location>
</feature>
<organism evidence="4 5">
    <name type="scientific">Spodoptera litura</name>
    <name type="common">Asian cotton leafworm</name>
    <dbReference type="NCBI Taxonomy" id="69820"/>
    <lineage>
        <taxon>Eukaryota</taxon>
        <taxon>Metazoa</taxon>
        <taxon>Ecdysozoa</taxon>
        <taxon>Arthropoda</taxon>
        <taxon>Hexapoda</taxon>
        <taxon>Insecta</taxon>
        <taxon>Pterygota</taxon>
        <taxon>Neoptera</taxon>
        <taxon>Endopterygota</taxon>
        <taxon>Lepidoptera</taxon>
        <taxon>Glossata</taxon>
        <taxon>Ditrysia</taxon>
        <taxon>Noctuoidea</taxon>
        <taxon>Noctuidae</taxon>
        <taxon>Amphipyrinae</taxon>
        <taxon>Spodoptera</taxon>
    </lineage>
</organism>
<feature type="compositionally biased region" description="Basic and acidic residues" evidence="2">
    <location>
        <begin position="1"/>
        <end position="13"/>
    </location>
</feature>
<dbReference type="PROSITE" id="PS00798">
    <property type="entry name" value="ALDOKETO_REDUCTASE_1"/>
    <property type="match status" value="1"/>
</dbReference>
<sequence length="2092" mass="236127">MEGEEKSHEEKKSKIPMLRLRQAVERVKRERQAQKEKAKPRRSSIPKLKDPKKVKRDTSLKFEPQVDDEFEKLYEEIVDDKPVEAEVKLPVVSIDDPEKIETKFEELIHAYDEEETAVEEKVVEQVANEERVAEQVVAEENVVEQVVEEEKPSISKVSKIPALRKKEDSPSMRALMERVKEVSAAEAKLKDGGFKVTASNIRTKRYSRGNSDLSRDEQQIDSIEEVDVKEEDDVFGKDNAQSIEKDGKASKTDRKVAKTRSGRSKSELIEQHRQAKLREELRRKQKKLRNEVEDPVIVDKVGDNIDDLNAVLMKTERIVRNISREINDDKKSIINTETVTTEEQNNDGTRTITTKTVETFEVGTPVVQEKIIRNISRESTGNTEVISDDKPKKAATGISVKTERFTRGISREMGNFKQSIHREIIPPKEDLNSSDNKVENKPVVAKETMRVEQIEKEGIKVGIPVFTKITRSYSKGKVQNVEMSRTIEWKPADVVTNKAYARSVSEKVTKNELKDTKQNFNAPVSETNENNAANGINGDSTRDTEIENNIKHAVKEAAKTKSIRKVTEFKTEEQVTNEERTTFTLSRSVDLSLENDFKAARAIGTQMSVDGQNIDRDYKIGKDASTRISVINENNGPKGNKPSREIGTQMSVDVSTVQEEKHEENNKEQSVNEKNKTEDSNLPVKDKDSDITPVTTLKGNVIRLKEKIAKDKEIVSKKDKEEEFPKKKSVLSKIAMFERLEKDPIEQLPLRKLKCKYVPPNKPTYHTEEQEEEVTNTVVDEPKEEPQSEPNNKEDKVEISAAYDTVAYTNEPIIVKEYLKSEYNENLLKDNKFAEEETPGNIEKDATNLDDIEYTEPVSPLPEIVNLNPNDSIIEIPKTPEPRKDTEMPTIFPPRRDYEADIGRTRPGKLNLNNWTSQVEINKSTVDKIAVFKEEQIQEIVQTLPSIDIKAYASQVSVSQELPRNIDEKRNEDDEKSVEVLYEKVEIQFETAQTIPEVIEVTSVGNIEIKDEYQHVDDENLPPDEIDTQSYDLVPETDSGCPVLTVLDLEALKLMNASPGTRESLVEAKPKPGKLDLSLWRNKVEENRNNSGKDIKNKPKNTEIRQEAADKVFRPRRISDTVPLIMTLNNDENKDETPVDQDNKTNDNTYNYAITDSDVSVDEIYTSSSESDFEESFKGRDRYGMPTSYKKDVEKPKPKPGKLDLSMWKNQVEANRSLVDKDKKNKSKKPEITTETLGKKVFKPYIRGTTGVVQGKDDPNNAGSKDETPETGTEYKSEIQVEIETILPETVYAKSTDTMPETAKPFIALIDVNKHVTTYVPNENNVTEEQPKILQGKIDLETGYTYECKAENVVHEPDTVCFTSSDYVEENVTTLPAIITFETDNIEVESPKPGKLDLKAWEDQVEANKVLVDKIEVVRNEHLEDVAKILTEKVDFVTFEHVGQARMFQATVDLGDDANKVEIAEADDDLDIDIDVEDNTEPDSNIAPLNYIFPRRASRDDQLNDEGHKAQILNQLVSESLSDPELVDEKTNFNKDSVVGSVKRKLYFLSSISRSHNPVIREDSREIDNIDNNDDTKENEIETKAYIINDLGPKSNAASIEDIEAHTSIVTENNKPSTPPNTAHIETADIKGRSNENVFHFDVARVENRMTRSVYGVGEFKNSTEDMKRAKSLAELDLGDAVQGKVKSILSRINSVDFGRRESIKTSISVKEMPKKMSVLEKIALFEGKLTSPQPEPPTAETPTDVAKPVPGISEEVYLKKIKDLQSAKVLFGKMDNMNSVALSDGTKMPVLAVGTALTLDARLLKHIIGAAIDMGYRAIDTAYIYGNEKDVGEAIQAKIDDGTVTREQLFIMGKLWSTFHKTDLVEKACKDSLEALGITYFDLYMIHNPMSFKEGPDPIPKIASVVQFSEYDYLDAWYGMEGLVRKGLAKTIGVSNFNSVQLQRILDKGKIPPVVNQVECHPYLTQQRLDAFCREKNIQLSCYGVLGSKGTPAEYKNSTFAVIDDPLVKVMASGLGVSPAQLLIRYQIDSGHNVVVKASCAAHLWDNLQALTFDLDKPKIDALHALNKNKRTFTFNGMGETHKNYPFLEPF</sequence>
<dbReference type="InterPro" id="IPR023210">
    <property type="entry name" value="NADP_OxRdtase_dom"/>
</dbReference>
<dbReference type="PANTHER" id="PTHR11732">
    <property type="entry name" value="ALDO/KETO REDUCTASE"/>
    <property type="match status" value="1"/>
</dbReference>
<feature type="region of interest" description="Disordered" evidence="2">
    <location>
        <begin position="1131"/>
        <end position="1151"/>
    </location>
</feature>
<proteinExistence type="predicted"/>
<feature type="region of interest" description="Disordered" evidence="2">
    <location>
        <begin position="654"/>
        <end position="691"/>
    </location>
</feature>
<dbReference type="GO" id="GO:0016491">
    <property type="term" value="F:oxidoreductase activity"/>
    <property type="evidence" value="ECO:0007669"/>
    <property type="project" value="InterPro"/>
</dbReference>
<feature type="compositionally biased region" description="Basic and acidic residues" evidence="2">
    <location>
        <begin position="22"/>
        <end position="37"/>
    </location>
</feature>
<accession>A0A9J7IMB7</accession>
<feature type="compositionally biased region" description="Basic and acidic residues" evidence="2">
    <location>
        <begin position="878"/>
        <end position="887"/>
    </location>
</feature>
<feature type="coiled-coil region" evidence="1">
    <location>
        <begin position="274"/>
        <end position="325"/>
    </location>
</feature>
<feature type="compositionally biased region" description="Basic and acidic residues" evidence="2">
    <location>
        <begin position="1131"/>
        <end position="1145"/>
    </location>
</feature>
<feature type="region of interest" description="Disordered" evidence="2">
    <location>
        <begin position="760"/>
        <end position="797"/>
    </location>
</feature>
<dbReference type="PROSITE" id="PS00062">
    <property type="entry name" value="ALDOKETO_REDUCTASE_2"/>
    <property type="match status" value="1"/>
</dbReference>
<reference evidence="5" key="1">
    <citation type="submission" date="2025-08" db="UniProtKB">
        <authorList>
            <consortium name="RefSeq"/>
        </authorList>
    </citation>
    <scope>IDENTIFICATION</scope>
    <source>
        <strain evidence="5">Ishihara</strain>
        <tissue evidence="5">Whole body</tissue>
    </source>
</reference>
<feature type="compositionally biased region" description="Basic and acidic residues" evidence="2">
    <location>
        <begin position="658"/>
        <end position="690"/>
    </location>
</feature>
<feature type="compositionally biased region" description="Basic and acidic residues" evidence="2">
    <location>
        <begin position="894"/>
        <end position="904"/>
    </location>
</feature>
<dbReference type="InterPro" id="IPR018170">
    <property type="entry name" value="Aldo/ket_reductase_CS"/>
</dbReference>
<evidence type="ECO:0000256" key="2">
    <source>
        <dbReference type="SAM" id="MobiDB-lite"/>
    </source>
</evidence>
<dbReference type="Pfam" id="PF00248">
    <property type="entry name" value="Aldo_ket_red"/>
    <property type="match status" value="1"/>
</dbReference>
<evidence type="ECO:0000256" key="1">
    <source>
        <dbReference type="SAM" id="Coils"/>
    </source>
</evidence>
<dbReference type="RefSeq" id="XP_022819179.1">
    <property type="nucleotide sequence ID" value="XM_022963411.1"/>
</dbReference>
<feature type="compositionally biased region" description="Polar residues" evidence="2">
    <location>
        <begin position="522"/>
        <end position="539"/>
    </location>
</feature>
<feature type="compositionally biased region" description="Acidic residues" evidence="2">
    <location>
        <begin position="222"/>
        <end position="233"/>
    </location>
</feature>
<feature type="region of interest" description="Disordered" evidence="2">
    <location>
        <begin position="873"/>
        <end position="905"/>
    </location>
</feature>
<dbReference type="Proteomes" id="UP000301870">
    <property type="component" value="Chromosome 13"/>
</dbReference>
<dbReference type="OrthoDB" id="416253at2759"/>
<keyword evidence="1" id="KW-0175">Coiled coil</keyword>
<feature type="compositionally biased region" description="Basic and acidic residues" evidence="2">
    <location>
        <begin position="780"/>
        <end position="797"/>
    </location>
</feature>
<evidence type="ECO:0000313" key="4">
    <source>
        <dbReference type="Proteomes" id="UP000301870"/>
    </source>
</evidence>
<dbReference type="GeneID" id="111351480"/>
<dbReference type="SUPFAM" id="SSF51430">
    <property type="entry name" value="NAD(P)-linked oxidoreductase"/>
    <property type="match status" value="1"/>
</dbReference>
<evidence type="ECO:0000259" key="3">
    <source>
        <dbReference type="Pfam" id="PF00248"/>
    </source>
</evidence>
<dbReference type="InterPro" id="IPR036812">
    <property type="entry name" value="NAD(P)_OxRdtase_dom_sf"/>
</dbReference>
<feature type="compositionally biased region" description="Basic and acidic residues" evidence="2">
    <location>
        <begin position="1255"/>
        <end position="1275"/>
    </location>
</feature>
<keyword evidence="4" id="KW-1185">Reference proteome</keyword>
<feature type="region of interest" description="Disordered" evidence="2">
    <location>
        <begin position="522"/>
        <end position="541"/>
    </location>
</feature>
<dbReference type="PRINTS" id="PR00069">
    <property type="entry name" value="ALDKETRDTASE"/>
</dbReference>
<name>A0A9J7IMB7_SPOLT</name>
<feature type="region of interest" description="Disordered" evidence="2">
    <location>
        <begin position="1"/>
        <end position="60"/>
    </location>
</feature>